<evidence type="ECO:0000313" key="1">
    <source>
        <dbReference type="EMBL" id="GIY70152.1"/>
    </source>
</evidence>
<organism evidence="1 2">
    <name type="scientific">Caerostris extrusa</name>
    <name type="common">Bark spider</name>
    <name type="synonym">Caerostris bankana</name>
    <dbReference type="NCBI Taxonomy" id="172846"/>
    <lineage>
        <taxon>Eukaryota</taxon>
        <taxon>Metazoa</taxon>
        <taxon>Ecdysozoa</taxon>
        <taxon>Arthropoda</taxon>
        <taxon>Chelicerata</taxon>
        <taxon>Arachnida</taxon>
        <taxon>Araneae</taxon>
        <taxon>Araneomorphae</taxon>
        <taxon>Entelegynae</taxon>
        <taxon>Araneoidea</taxon>
        <taxon>Araneidae</taxon>
        <taxon>Caerostris</taxon>
    </lineage>
</organism>
<dbReference type="AlphaFoldDB" id="A0AAV4VIY5"/>
<dbReference type="Proteomes" id="UP001054945">
    <property type="component" value="Unassembled WGS sequence"/>
</dbReference>
<reference evidence="1 2" key="1">
    <citation type="submission" date="2021-06" db="EMBL/GenBank/DDBJ databases">
        <title>Caerostris extrusa draft genome.</title>
        <authorList>
            <person name="Kono N."/>
            <person name="Arakawa K."/>
        </authorList>
    </citation>
    <scope>NUCLEOTIDE SEQUENCE [LARGE SCALE GENOMIC DNA]</scope>
</reference>
<evidence type="ECO:0000313" key="2">
    <source>
        <dbReference type="Proteomes" id="UP001054945"/>
    </source>
</evidence>
<comment type="caution">
    <text evidence="1">The sequence shown here is derived from an EMBL/GenBank/DDBJ whole genome shotgun (WGS) entry which is preliminary data.</text>
</comment>
<proteinExistence type="predicted"/>
<sequence length="122" mass="13626">MLSFLFPVAIMPIHSKRSDGLRDKLLRDRKLIFISFNPGPQSPFILMPLLISFLNYRCDGQKQSILSPAPSMKINLMDLTKLARRTHSAGHSLYSILRPDQSWGSPTGLTVHCDGMGRGSSQ</sequence>
<dbReference type="EMBL" id="BPLR01014631">
    <property type="protein sequence ID" value="GIY70152.1"/>
    <property type="molecule type" value="Genomic_DNA"/>
</dbReference>
<name>A0AAV4VIY5_CAEEX</name>
<keyword evidence="2" id="KW-1185">Reference proteome</keyword>
<protein>
    <submittedName>
        <fullName evidence="1">Uncharacterized protein</fullName>
    </submittedName>
</protein>
<gene>
    <name evidence="1" type="ORF">CEXT_457411</name>
</gene>
<accession>A0AAV4VIY5</accession>